<dbReference type="AlphaFoldDB" id="A0A2V3IJC5"/>
<evidence type="ECO:0000313" key="1">
    <source>
        <dbReference type="EMBL" id="PXF42194.1"/>
    </source>
</evidence>
<reference evidence="1 2" key="1">
    <citation type="journal article" date="2018" name="Mol. Biol. Evol.">
        <title>Analysis of the draft genome of the red seaweed Gracilariopsis chorda provides insights into genome size evolution in Rhodophyta.</title>
        <authorList>
            <person name="Lee J."/>
            <person name="Yang E.C."/>
            <person name="Graf L."/>
            <person name="Yang J.H."/>
            <person name="Qiu H."/>
            <person name="Zel Zion U."/>
            <person name="Chan C.X."/>
            <person name="Stephens T.G."/>
            <person name="Weber A.P.M."/>
            <person name="Boo G.H."/>
            <person name="Boo S.M."/>
            <person name="Kim K.M."/>
            <person name="Shin Y."/>
            <person name="Jung M."/>
            <person name="Lee S.J."/>
            <person name="Yim H.S."/>
            <person name="Lee J.H."/>
            <person name="Bhattacharya D."/>
            <person name="Yoon H.S."/>
        </authorList>
    </citation>
    <scope>NUCLEOTIDE SEQUENCE [LARGE SCALE GENOMIC DNA]</scope>
    <source>
        <strain evidence="1 2">SKKU-2015</strain>
        <tissue evidence="1">Whole body</tissue>
    </source>
</reference>
<keyword evidence="2" id="KW-1185">Reference proteome</keyword>
<evidence type="ECO:0000313" key="2">
    <source>
        <dbReference type="Proteomes" id="UP000247409"/>
    </source>
</evidence>
<protein>
    <submittedName>
        <fullName evidence="1">Uncharacterized protein</fullName>
    </submittedName>
</protein>
<proteinExistence type="predicted"/>
<dbReference type="EMBL" id="NBIV01000174">
    <property type="protein sequence ID" value="PXF42194.1"/>
    <property type="molecule type" value="Genomic_DNA"/>
</dbReference>
<comment type="caution">
    <text evidence="1">The sequence shown here is derived from an EMBL/GenBank/DDBJ whole genome shotgun (WGS) entry which is preliminary data.</text>
</comment>
<gene>
    <name evidence="1" type="ORF">BWQ96_08114</name>
</gene>
<organism evidence="1 2">
    <name type="scientific">Gracilariopsis chorda</name>
    <dbReference type="NCBI Taxonomy" id="448386"/>
    <lineage>
        <taxon>Eukaryota</taxon>
        <taxon>Rhodophyta</taxon>
        <taxon>Florideophyceae</taxon>
        <taxon>Rhodymeniophycidae</taxon>
        <taxon>Gracilariales</taxon>
        <taxon>Gracilariaceae</taxon>
        <taxon>Gracilariopsis</taxon>
    </lineage>
</organism>
<sequence length="128" mass="13546">MVTAALGITDGLEEGGSKQVGVRALQIDAYGVDGPVVDAEEGELLHEEGTLQLRERDAGALARRAQHVHFGDTLSEEHAVALVHMVIEVATIGGNGAVATRTSSPSGMFLTVRFTARASRTSCFCLRR</sequence>
<name>A0A2V3IJC5_9FLOR</name>
<dbReference type="Proteomes" id="UP000247409">
    <property type="component" value="Unassembled WGS sequence"/>
</dbReference>
<accession>A0A2V3IJC5</accession>